<sequence length="251" mass="27679">MSGTGSMALGNWDAGEGNYAIRRWVRDRLLEHVPPRAEAVTMATIAARAEMEPHAVSDHLRCMSVQVGTLERANRKTRYYRREEDDMPHEEHDRTPLPERLAGLLAAASRPTTVVQMAGELCVRPNTVSKMLIYMVEHGTVKRDGAGHRGDPYRYKLPSDDEEILTIVGGGEVVKITGKEEVDLAEAGHWPIIETGTLAPPESGSPMDRGVAYDLVIEDLRIRAEASVDEAKIMSAARTLLMRIVDGEAGR</sequence>
<reference evidence="1" key="1">
    <citation type="journal article" date="2015" name="Nature">
        <title>Complex archaea that bridge the gap between prokaryotes and eukaryotes.</title>
        <authorList>
            <person name="Spang A."/>
            <person name="Saw J.H."/>
            <person name="Jorgensen S.L."/>
            <person name="Zaremba-Niedzwiedzka K."/>
            <person name="Martijn J."/>
            <person name="Lind A.E."/>
            <person name="van Eijk R."/>
            <person name="Schleper C."/>
            <person name="Guy L."/>
            <person name="Ettema T.J."/>
        </authorList>
    </citation>
    <scope>NUCLEOTIDE SEQUENCE</scope>
</reference>
<dbReference type="EMBL" id="LAZR01013498">
    <property type="protein sequence ID" value="KKM21695.1"/>
    <property type="molecule type" value="Genomic_DNA"/>
</dbReference>
<name>A0A0F9L1U8_9ZZZZ</name>
<comment type="caution">
    <text evidence="1">The sequence shown here is derived from an EMBL/GenBank/DDBJ whole genome shotgun (WGS) entry which is preliminary data.</text>
</comment>
<protein>
    <submittedName>
        <fullName evidence="1">Uncharacterized protein</fullName>
    </submittedName>
</protein>
<accession>A0A0F9L1U8</accession>
<organism evidence="1">
    <name type="scientific">marine sediment metagenome</name>
    <dbReference type="NCBI Taxonomy" id="412755"/>
    <lineage>
        <taxon>unclassified sequences</taxon>
        <taxon>metagenomes</taxon>
        <taxon>ecological metagenomes</taxon>
    </lineage>
</organism>
<gene>
    <name evidence="1" type="ORF">LCGC14_1632890</name>
</gene>
<evidence type="ECO:0000313" key="1">
    <source>
        <dbReference type="EMBL" id="KKM21695.1"/>
    </source>
</evidence>
<proteinExistence type="predicted"/>
<dbReference type="AlphaFoldDB" id="A0A0F9L1U8"/>